<evidence type="ECO:0000313" key="1">
    <source>
        <dbReference type="EMBL" id="KAH3789138.1"/>
    </source>
</evidence>
<dbReference type="EMBL" id="JAIWYP010000008">
    <property type="protein sequence ID" value="KAH3789138.1"/>
    <property type="molecule type" value="Genomic_DNA"/>
</dbReference>
<reference evidence="1" key="2">
    <citation type="submission" date="2020-11" db="EMBL/GenBank/DDBJ databases">
        <authorList>
            <person name="McCartney M.A."/>
            <person name="Auch B."/>
            <person name="Kono T."/>
            <person name="Mallez S."/>
            <person name="Becker A."/>
            <person name="Gohl D.M."/>
            <person name="Silverstein K.A.T."/>
            <person name="Koren S."/>
            <person name="Bechman K.B."/>
            <person name="Herman A."/>
            <person name="Abrahante J.E."/>
            <person name="Garbe J."/>
        </authorList>
    </citation>
    <scope>NUCLEOTIDE SEQUENCE</scope>
    <source>
        <strain evidence="1">Duluth1</strain>
        <tissue evidence="1">Whole animal</tissue>
    </source>
</reference>
<comment type="caution">
    <text evidence="1">The sequence shown here is derived from an EMBL/GenBank/DDBJ whole genome shotgun (WGS) entry which is preliminary data.</text>
</comment>
<dbReference type="AlphaFoldDB" id="A0A9D4IYN7"/>
<dbReference type="Proteomes" id="UP000828390">
    <property type="component" value="Unassembled WGS sequence"/>
</dbReference>
<organism evidence="1 2">
    <name type="scientific">Dreissena polymorpha</name>
    <name type="common">Zebra mussel</name>
    <name type="synonym">Mytilus polymorpha</name>
    <dbReference type="NCBI Taxonomy" id="45954"/>
    <lineage>
        <taxon>Eukaryota</taxon>
        <taxon>Metazoa</taxon>
        <taxon>Spiralia</taxon>
        <taxon>Lophotrochozoa</taxon>
        <taxon>Mollusca</taxon>
        <taxon>Bivalvia</taxon>
        <taxon>Autobranchia</taxon>
        <taxon>Heteroconchia</taxon>
        <taxon>Euheterodonta</taxon>
        <taxon>Imparidentia</taxon>
        <taxon>Neoheterodontei</taxon>
        <taxon>Myida</taxon>
        <taxon>Dreissenoidea</taxon>
        <taxon>Dreissenidae</taxon>
        <taxon>Dreissena</taxon>
    </lineage>
</organism>
<name>A0A9D4IYN7_DREPO</name>
<gene>
    <name evidence="1" type="ORF">DPMN_167310</name>
</gene>
<reference evidence="1" key="1">
    <citation type="journal article" date="2019" name="bioRxiv">
        <title>The Genome of the Zebra Mussel, Dreissena polymorpha: A Resource for Invasive Species Research.</title>
        <authorList>
            <person name="McCartney M.A."/>
            <person name="Auch B."/>
            <person name="Kono T."/>
            <person name="Mallez S."/>
            <person name="Zhang Y."/>
            <person name="Obille A."/>
            <person name="Becker A."/>
            <person name="Abrahante J.E."/>
            <person name="Garbe J."/>
            <person name="Badalamenti J.P."/>
            <person name="Herman A."/>
            <person name="Mangelson H."/>
            <person name="Liachko I."/>
            <person name="Sullivan S."/>
            <person name="Sone E.D."/>
            <person name="Koren S."/>
            <person name="Silverstein K.A.T."/>
            <person name="Beckman K.B."/>
            <person name="Gohl D.M."/>
        </authorList>
    </citation>
    <scope>NUCLEOTIDE SEQUENCE</scope>
    <source>
        <strain evidence="1">Duluth1</strain>
        <tissue evidence="1">Whole animal</tissue>
    </source>
</reference>
<keyword evidence="2" id="KW-1185">Reference proteome</keyword>
<sequence>MQTPWALSATSEHNSAMQDFTDLTYTISPQHKDSTEACIKWDSSDLDKIQTQITT</sequence>
<proteinExistence type="predicted"/>
<accession>A0A9D4IYN7</accession>
<protein>
    <submittedName>
        <fullName evidence="1">Uncharacterized protein</fullName>
    </submittedName>
</protein>
<evidence type="ECO:0000313" key="2">
    <source>
        <dbReference type="Proteomes" id="UP000828390"/>
    </source>
</evidence>